<dbReference type="EMBL" id="BLXZ01000004">
    <property type="protein sequence ID" value="GFO68757.1"/>
    <property type="molecule type" value="Genomic_DNA"/>
</dbReference>
<evidence type="ECO:0000259" key="1">
    <source>
        <dbReference type="Pfam" id="PF13098"/>
    </source>
</evidence>
<sequence length="186" mass="20939">MLSWESDMAKALSRAKAEQRCIMLEFFSHECIGCKQMDAVSFPDQSVENFIGDRLVPLRVEVAARNLATDFRVVWTPTIIILDYYGKEHQRTLGFLPPQELVPSLLLGIGKVALEQDLFNEAVIQFSTLLNGCADSDVAAEAVYLRGVARYRASHAVEALKETQRQLAAEYPDSIWTRKAEPYTLL</sequence>
<dbReference type="Proteomes" id="UP000587586">
    <property type="component" value="Unassembled WGS sequence"/>
</dbReference>
<dbReference type="InterPro" id="IPR012336">
    <property type="entry name" value="Thioredoxin-like_fold"/>
</dbReference>
<name>A0A6V8NAA9_9BACT</name>
<keyword evidence="3" id="KW-1185">Reference proteome</keyword>
<dbReference type="Gene3D" id="1.25.40.10">
    <property type="entry name" value="Tetratricopeptide repeat domain"/>
    <property type="match status" value="1"/>
</dbReference>
<accession>A0A6V8NAA9</accession>
<dbReference type="RefSeq" id="WP_183361308.1">
    <property type="nucleotide sequence ID" value="NZ_BLXZ01000004.1"/>
</dbReference>
<reference evidence="3" key="1">
    <citation type="submission" date="2020-06" db="EMBL/GenBank/DDBJ databases">
        <title>Draft genomic sequecing of Geomonas sp. Red745.</title>
        <authorList>
            <person name="Itoh H."/>
            <person name="Xu Z.X."/>
            <person name="Ushijima N."/>
            <person name="Masuda Y."/>
            <person name="Shiratori Y."/>
            <person name="Senoo K."/>
        </authorList>
    </citation>
    <scope>NUCLEOTIDE SEQUENCE [LARGE SCALE GENOMIC DNA]</scope>
    <source>
        <strain evidence="3">Red745</strain>
    </source>
</reference>
<organism evidence="2 3">
    <name type="scientific">Geomonas limicola</name>
    <dbReference type="NCBI Taxonomy" id="2740186"/>
    <lineage>
        <taxon>Bacteria</taxon>
        <taxon>Pseudomonadati</taxon>
        <taxon>Thermodesulfobacteriota</taxon>
        <taxon>Desulfuromonadia</taxon>
        <taxon>Geobacterales</taxon>
        <taxon>Geobacteraceae</taxon>
        <taxon>Geomonas</taxon>
    </lineage>
</organism>
<gene>
    <name evidence="2" type="ORF">GMLC_23360</name>
</gene>
<dbReference type="AlphaFoldDB" id="A0A6V8NAA9"/>
<dbReference type="Gene3D" id="3.40.30.10">
    <property type="entry name" value="Glutaredoxin"/>
    <property type="match status" value="1"/>
</dbReference>
<evidence type="ECO:0000313" key="3">
    <source>
        <dbReference type="Proteomes" id="UP000587586"/>
    </source>
</evidence>
<proteinExistence type="predicted"/>
<dbReference type="Pfam" id="PF13098">
    <property type="entry name" value="Thioredoxin_2"/>
    <property type="match status" value="1"/>
</dbReference>
<dbReference type="SUPFAM" id="SSF52833">
    <property type="entry name" value="Thioredoxin-like"/>
    <property type="match status" value="1"/>
</dbReference>
<feature type="domain" description="Thioredoxin-like fold" evidence="1">
    <location>
        <begin position="15"/>
        <end position="102"/>
    </location>
</feature>
<evidence type="ECO:0000313" key="2">
    <source>
        <dbReference type="EMBL" id="GFO68757.1"/>
    </source>
</evidence>
<protein>
    <recommendedName>
        <fullName evidence="1">Thioredoxin-like fold domain-containing protein</fullName>
    </recommendedName>
</protein>
<dbReference type="InterPro" id="IPR036249">
    <property type="entry name" value="Thioredoxin-like_sf"/>
</dbReference>
<dbReference type="InterPro" id="IPR011990">
    <property type="entry name" value="TPR-like_helical_dom_sf"/>
</dbReference>
<comment type="caution">
    <text evidence="2">The sequence shown here is derived from an EMBL/GenBank/DDBJ whole genome shotgun (WGS) entry which is preliminary data.</text>
</comment>